<keyword evidence="3" id="KW-1185">Reference proteome</keyword>
<feature type="region of interest" description="Disordered" evidence="1">
    <location>
        <begin position="507"/>
        <end position="533"/>
    </location>
</feature>
<feature type="region of interest" description="Disordered" evidence="1">
    <location>
        <begin position="93"/>
        <end position="334"/>
    </location>
</feature>
<feature type="compositionally biased region" description="Low complexity" evidence="1">
    <location>
        <begin position="637"/>
        <end position="651"/>
    </location>
</feature>
<feature type="compositionally biased region" description="Low complexity" evidence="1">
    <location>
        <begin position="177"/>
        <end position="189"/>
    </location>
</feature>
<dbReference type="RefSeq" id="XP_002948097.1">
    <property type="nucleotide sequence ID" value="XM_002948051.1"/>
</dbReference>
<accession>D8TN63</accession>
<sequence>MSADYSYDEFIAQLERKHQQEAPGHNSYFEVFTEASRLIGQLKKGLNVSIHRERQSEVRVAAQSWQDSSYNERADNAGVDILDWQPRFAHLSHADGGGGSSGSGTAGAATAASSKRPSKSAIAGSPTHQQTGGGGGGSGSLHQRRSNTSPPVRRPGGHAATTAAATTASGELPSPAGPAAAAQLTAADRAANDPMVPPLRSPQRYSAGVGTAADATTAPRYGRHVSAGRASPGPRRATDSAALEARGPGPAPPGVKDVRAPGAGPSPRRGEGGRRQRPQLQVQLQVPEREEGQLQLQQQQQREDAEEDPEDLVGTGGRGEEGNEEDKLLGTRQRSLPDIAVQPQLPRLPPLDESPGPPVLLSPTALLEGASRADEAIRVFARTAYEPGERRHTLMLSLGGWGAGLGGTAGEGGDSRGLLEPLPLAPVPRAVPRRVTEALSSLALPLGLRGSVGLSTEGLRVRPSGGSFTAAGGITGGGGDAPISPLPLPLRSPRRISLGAAAAGGGTTAYARPSGGSGSSLSAGVGGGGGGGAGAGTVTSPGSQLPAAGIRTARESYAGAGLGGGGGGGGAAGRISIVGGGSISGEAAAASGAPGGLIRGYVGGGALDHRVLDAVPRLGLDAPRLRSGSIAVTATATTAATADTSSGSSGALRPSRPGTAQPCAAAAAAAGGGGAGAGGGGDSGPAATGVRFARSRRASCTGVPAAGASGGSISLGPMLVTREQVDSYVVAQMGPQTRAAAGQQGQGQGNKRASIASGRPGHNVIGTRGCLTDDPEPRGVQRALRREVGGISDASGAGAGKPS</sequence>
<feature type="region of interest" description="Disordered" evidence="1">
    <location>
        <begin position="637"/>
        <end position="664"/>
    </location>
</feature>
<evidence type="ECO:0000313" key="2">
    <source>
        <dbReference type="EMBL" id="EFJ51085.1"/>
    </source>
</evidence>
<dbReference type="InParanoid" id="D8TN63"/>
<feature type="region of interest" description="Disordered" evidence="1">
    <location>
        <begin position="737"/>
        <end position="777"/>
    </location>
</feature>
<dbReference type="EMBL" id="GL378329">
    <property type="protein sequence ID" value="EFJ51085.1"/>
    <property type="molecule type" value="Genomic_DNA"/>
</dbReference>
<feature type="compositionally biased region" description="Gly residues" evidence="1">
    <location>
        <begin position="95"/>
        <end position="105"/>
    </location>
</feature>
<dbReference type="OrthoDB" id="549406at2759"/>
<proteinExistence type="predicted"/>
<dbReference type="Proteomes" id="UP000001058">
    <property type="component" value="Unassembled WGS sequence"/>
</dbReference>
<dbReference type="AlphaFoldDB" id="D8TN63"/>
<protein>
    <submittedName>
        <fullName evidence="2">Uncharacterized protein</fullName>
    </submittedName>
</protein>
<feature type="compositionally biased region" description="Gly residues" evidence="1">
    <location>
        <begin position="524"/>
        <end position="533"/>
    </location>
</feature>
<name>D8TN63_VOLCA</name>
<evidence type="ECO:0000256" key="1">
    <source>
        <dbReference type="SAM" id="MobiDB-lite"/>
    </source>
</evidence>
<feature type="compositionally biased region" description="Basic and acidic residues" evidence="1">
    <location>
        <begin position="318"/>
        <end position="329"/>
    </location>
</feature>
<gene>
    <name evidence="2" type="ORF">VOLCADRAFT_88366</name>
</gene>
<dbReference type="KEGG" id="vcn:VOLCADRAFT_88366"/>
<evidence type="ECO:0000313" key="3">
    <source>
        <dbReference type="Proteomes" id="UP000001058"/>
    </source>
</evidence>
<dbReference type="GeneID" id="9621059"/>
<feature type="compositionally biased region" description="Low complexity" evidence="1">
    <location>
        <begin position="159"/>
        <end position="168"/>
    </location>
</feature>
<organism evidence="3">
    <name type="scientific">Volvox carteri f. nagariensis</name>
    <dbReference type="NCBI Taxonomy" id="3068"/>
    <lineage>
        <taxon>Eukaryota</taxon>
        <taxon>Viridiplantae</taxon>
        <taxon>Chlorophyta</taxon>
        <taxon>core chlorophytes</taxon>
        <taxon>Chlorophyceae</taxon>
        <taxon>CS clade</taxon>
        <taxon>Chlamydomonadales</taxon>
        <taxon>Volvocaceae</taxon>
        <taxon>Volvox</taxon>
    </lineage>
</organism>
<reference evidence="2 3" key="1">
    <citation type="journal article" date="2010" name="Science">
        <title>Genomic analysis of organismal complexity in the multicellular green alga Volvox carteri.</title>
        <authorList>
            <person name="Prochnik S.E."/>
            <person name="Umen J."/>
            <person name="Nedelcu A.M."/>
            <person name="Hallmann A."/>
            <person name="Miller S.M."/>
            <person name="Nishii I."/>
            <person name="Ferris P."/>
            <person name="Kuo A."/>
            <person name="Mitros T."/>
            <person name="Fritz-Laylin L.K."/>
            <person name="Hellsten U."/>
            <person name="Chapman J."/>
            <person name="Simakov O."/>
            <person name="Rensing S.A."/>
            <person name="Terry A."/>
            <person name="Pangilinan J."/>
            <person name="Kapitonov V."/>
            <person name="Jurka J."/>
            <person name="Salamov A."/>
            <person name="Shapiro H."/>
            <person name="Schmutz J."/>
            <person name="Grimwood J."/>
            <person name="Lindquist E."/>
            <person name="Lucas S."/>
            <person name="Grigoriev I.V."/>
            <person name="Schmitt R."/>
            <person name="Kirk D."/>
            <person name="Rokhsar D.S."/>
        </authorList>
    </citation>
    <scope>NUCLEOTIDE SEQUENCE [LARGE SCALE GENOMIC DNA]</scope>
    <source>
        <strain evidence="3">f. Nagariensis / Eve</strain>
    </source>
</reference>